<proteinExistence type="predicted"/>
<dbReference type="RefSeq" id="WP_345679948.1">
    <property type="nucleotide sequence ID" value="NZ_BAABHS010000038.1"/>
</dbReference>
<protein>
    <recommendedName>
        <fullName evidence="3">Transposase</fullName>
    </recommendedName>
</protein>
<name>A0ABP9I6W5_9ACTN</name>
<dbReference type="Proteomes" id="UP001500466">
    <property type="component" value="Unassembled WGS sequence"/>
</dbReference>
<comment type="caution">
    <text evidence="1">The sequence shown here is derived from an EMBL/GenBank/DDBJ whole genome shotgun (WGS) entry which is preliminary data.</text>
</comment>
<dbReference type="EMBL" id="BAABHS010000038">
    <property type="protein sequence ID" value="GAA4989732.1"/>
    <property type="molecule type" value="Genomic_DNA"/>
</dbReference>
<evidence type="ECO:0008006" key="3">
    <source>
        <dbReference type="Google" id="ProtNLM"/>
    </source>
</evidence>
<sequence length="96" mass="10894">MADGDNPADMLAEMASESIKDVAQSKNLRKMVRDVTSVGFRSVRALASRVRKNNLAYRVTPRADTSQKIEVQQGYSEIVSERMQPRRSESEYALWD</sequence>
<keyword evidence="2" id="KW-1185">Reference proteome</keyword>
<reference evidence="2" key="1">
    <citation type="journal article" date="2019" name="Int. J. Syst. Evol. Microbiol.">
        <title>The Global Catalogue of Microorganisms (GCM) 10K type strain sequencing project: providing services to taxonomists for standard genome sequencing and annotation.</title>
        <authorList>
            <consortium name="The Broad Institute Genomics Platform"/>
            <consortium name="The Broad Institute Genome Sequencing Center for Infectious Disease"/>
            <person name="Wu L."/>
            <person name="Ma J."/>
        </authorList>
    </citation>
    <scope>NUCLEOTIDE SEQUENCE [LARGE SCALE GENOMIC DNA]</scope>
    <source>
        <strain evidence="2">JCM 17986</strain>
    </source>
</reference>
<evidence type="ECO:0000313" key="1">
    <source>
        <dbReference type="EMBL" id="GAA4989732.1"/>
    </source>
</evidence>
<organism evidence="1 2">
    <name type="scientific">Yinghuangia aomiensis</name>
    <dbReference type="NCBI Taxonomy" id="676205"/>
    <lineage>
        <taxon>Bacteria</taxon>
        <taxon>Bacillati</taxon>
        <taxon>Actinomycetota</taxon>
        <taxon>Actinomycetes</taxon>
        <taxon>Kitasatosporales</taxon>
        <taxon>Streptomycetaceae</taxon>
        <taxon>Yinghuangia</taxon>
    </lineage>
</organism>
<evidence type="ECO:0000313" key="2">
    <source>
        <dbReference type="Proteomes" id="UP001500466"/>
    </source>
</evidence>
<accession>A0ABP9I6W5</accession>
<gene>
    <name evidence="1" type="ORF">GCM10023205_71140</name>
</gene>